<dbReference type="PANTHER" id="PTHR17357">
    <property type="entry name" value="GM2 GANGLIOSIDE ACTIVATOR PROTEIN"/>
    <property type="match status" value="1"/>
</dbReference>
<evidence type="ECO:0000259" key="3">
    <source>
        <dbReference type="Pfam" id="PF02221"/>
    </source>
</evidence>
<dbReference type="GO" id="GO:0008047">
    <property type="term" value="F:enzyme activator activity"/>
    <property type="evidence" value="ECO:0007669"/>
    <property type="project" value="InterPro"/>
</dbReference>
<dbReference type="OMA" id="YGCPSEF"/>
<dbReference type="GeneID" id="110981043"/>
<dbReference type="SUPFAM" id="SSF63707">
    <property type="entry name" value="Ganglioside M2 (gm2) activator"/>
    <property type="match status" value="1"/>
</dbReference>
<dbReference type="GO" id="GO:0005319">
    <property type="term" value="F:lipid transporter activity"/>
    <property type="evidence" value="ECO:0007669"/>
    <property type="project" value="TreeGrafter"/>
</dbReference>
<proteinExistence type="predicted"/>
<dbReference type="AlphaFoldDB" id="A0A8B7YR62"/>
<dbReference type="GO" id="GO:0006689">
    <property type="term" value="P:ganglioside catabolic process"/>
    <property type="evidence" value="ECO:0007669"/>
    <property type="project" value="InterPro"/>
</dbReference>
<dbReference type="GO" id="GO:0009898">
    <property type="term" value="C:cytoplasmic side of plasma membrane"/>
    <property type="evidence" value="ECO:0007669"/>
    <property type="project" value="TreeGrafter"/>
</dbReference>
<dbReference type="Gene3D" id="2.70.220.10">
    <property type="entry name" value="Ganglioside GM2 activator"/>
    <property type="match status" value="1"/>
</dbReference>
<organism evidence="4 5">
    <name type="scientific">Acanthaster planci</name>
    <name type="common">Crown-of-thorns starfish</name>
    <dbReference type="NCBI Taxonomy" id="133434"/>
    <lineage>
        <taxon>Eukaryota</taxon>
        <taxon>Metazoa</taxon>
        <taxon>Echinodermata</taxon>
        <taxon>Eleutherozoa</taxon>
        <taxon>Asterozoa</taxon>
        <taxon>Asteroidea</taxon>
        <taxon>Valvatacea</taxon>
        <taxon>Valvatida</taxon>
        <taxon>Acanthasteridae</taxon>
        <taxon>Acanthaster</taxon>
    </lineage>
</organism>
<name>A0A8B7YR62_ACAPL</name>
<dbReference type="Pfam" id="PF02221">
    <property type="entry name" value="E1_DerP2_DerF2"/>
    <property type="match status" value="1"/>
</dbReference>
<evidence type="ECO:0000313" key="5">
    <source>
        <dbReference type="RefSeq" id="XP_022093901.1"/>
    </source>
</evidence>
<dbReference type="KEGG" id="aplc:110981043"/>
<feature type="domain" description="MD-2-related lipid-recognition" evidence="3">
    <location>
        <begin position="24"/>
        <end position="195"/>
    </location>
</feature>
<feature type="signal peptide" evidence="2">
    <location>
        <begin position="1"/>
        <end position="21"/>
    </location>
</feature>
<reference evidence="5" key="1">
    <citation type="submission" date="2025-08" db="UniProtKB">
        <authorList>
            <consortium name="RefSeq"/>
        </authorList>
    </citation>
    <scope>IDENTIFICATION</scope>
</reference>
<keyword evidence="4" id="KW-1185">Reference proteome</keyword>
<sequence length="196" mass="21424">MKPILVTIILVALCLIFGSEGSYFSWKQCSSTADTALQVGDLSFAPDPIKLNDHVTVDLGSEVTRNVTYPLTLTLTINKVMFWGWKMRIPCLSLLSGGLPIGSCEYDVCSAMEHLETTYGCPSEFKSNGLPCRCPFASAGSSYNTASTEPVRLFLDTTSLPSIMTPFLNGRYHIIAEITDGNSNKVMCVEYKIQIG</sequence>
<dbReference type="InterPro" id="IPR003172">
    <property type="entry name" value="ML_dom"/>
</dbReference>
<evidence type="ECO:0000313" key="4">
    <source>
        <dbReference type="Proteomes" id="UP000694845"/>
    </source>
</evidence>
<protein>
    <submittedName>
        <fullName evidence="5">Ganglioside GM2 activator-like</fullName>
    </submittedName>
</protein>
<dbReference type="InterPro" id="IPR028996">
    <property type="entry name" value="GM2-AP"/>
</dbReference>
<gene>
    <name evidence="5" type="primary">LOC110981043</name>
</gene>
<evidence type="ECO:0000256" key="2">
    <source>
        <dbReference type="SAM" id="SignalP"/>
    </source>
</evidence>
<dbReference type="OrthoDB" id="6409159at2759"/>
<dbReference type="InterPro" id="IPR036846">
    <property type="entry name" value="GM2-AP_sf"/>
</dbReference>
<dbReference type="Proteomes" id="UP000694845">
    <property type="component" value="Unplaced"/>
</dbReference>
<dbReference type="RefSeq" id="XP_022093901.1">
    <property type="nucleotide sequence ID" value="XM_022238209.1"/>
</dbReference>
<feature type="chain" id="PRO_5034311731" evidence="2">
    <location>
        <begin position="22"/>
        <end position="196"/>
    </location>
</feature>
<dbReference type="PANTHER" id="PTHR17357:SF0">
    <property type="entry name" value="GANGLIOSIDE GM2 ACTIVATOR"/>
    <property type="match status" value="1"/>
</dbReference>
<evidence type="ECO:0000256" key="1">
    <source>
        <dbReference type="ARBA" id="ARBA00022729"/>
    </source>
</evidence>
<keyword evidence="1 2" id="KW-0732">Signal</keyword>
<accession>A0A8B7YR62</accession>